<dbReference type="OrthoDB" id="2534178at2759"/>
<dbReference type="InterPro" id="IPR005828">
    <property type="entry name" value="MFS_sugar_transport-like"/>
</dbReference>
<dbReference type="PANTHER" id="PTHR48022:SF34">
    <property type="entry name" value="MAJOR FACILITATOR SUPERFAMILY (MFS) PROFILE DOMAIN-CONTAINING PROTEIN-RELATED"/>
    <property type="match status" value="1"/>
</dbReference>
<accession>A0A5C5FMB3</accession>
<reference evidence="14 15" key="1">
    <citation type="submission" date="2019-03" db="EMBL/GenBank/DDBJ databases">
        <title>Rhodosporidium diobovatum UCD-FST 08-225 genome sequencing, assembly, and annotation.</title>
        <authorList>
            <person name="Fakankun I.U."/>
            <person name="Fristensky B."/>
            <person name="Levin D.B."/>
        </authorList>
    </citation>
    <scope>NUCLEOTIDE SEQUENCE [LARGE SCALE GENOMIC DNA]</scope>
    <source>
        <strain evidence="14 15">UCD-FST 08-225</strain>
    </source>
</reference>
<dbReference type="InterPro" id="IPR050360">
    <property type="entry name" value="MFS_Sugar_Transporters"/>
</dbReference>
<dbReference type="PROSITE" id="PS50850">
    <property type="entry name" value="MFS"/>
    <property type="match status" value="1"/>
</dbReference>
<dbReference type="Proteomes" id="UP000311382">
    <property type="component" value="Unassembled WGS sequence"/>
</dbReference>
<sequence>MALKKVEDRPTPPAVYNIRVYTAAIVAAFAAIAIGYDSAFFGTSIALVSFKNEFGANTVSDNSANLVSTYQLGALAGSLAALPCGFYLGRRWGLLISALVFVLGAGIMLAADSGSGFAPIYAGRVIAGFGVGAASNLTPLYISEISPPAIRGRLVGMFEMGWQIGGLVGFFINYGVSENLPVSHKQWLIPFAVQLIPGGLFAIGVPFACIESPRWLIARGRRDEAIKNLKYLRKLEHNDPYLIQELNDIDLQVENDRTAVGSGFWAPVRHLFSRGFLLRRMAITSSLFIFQNGTGINAINYYSPTIFKSIGITGGNTSLLTTGLFGVVKTVASLIWAFLLIDQLGRTKLLMIGSAGCAVSMYIIGAYIALAKPQNKTTPALDSAGVAGVFFLYLWTAFYAVTWNGTPWVVNSESFPGAVRQVTQCFAASSNWLWNFVIARATPTMFANMGGGGYGVYIFFAAFTTLSIPFIFFLLPETKNVPLEEMDRLFLDPRPWSANGRVLAELQRERADRADPARAGKEELLFDPQGQAQQKTKGREDFVEQV</sequence>
<dbReference type="GO" id="GO:0005351">
    <property type="term" value="F:carbohydrate:proton symporter activity"/>
    <property type="evidence" value="ECO:0007669"/>
    <property type="project" value="TreeGrafter"/>
</dbReference>
<evidence type="ECO:0000256" key="10">
    <source>
        <dbReference type="RuleBase" id="RU003346"/>
    </source>
</evidence>
<evidence type="ECO:0000256" key="5">
    <source>
        <dbReference type="ARBA" id="ARBA00022911"/>
    </source>
</evidence>
<feature type="transmembrane region" description="Helical" evidence="12">
    <location>
        <begin position="154"/>
        <end position="175"/>
    </location>
</feature>
<feature type="transmembrane region" description="Helical" evidence="12">
    <location>
        <begin position="383"/>
        <end position="401"/>
    </location>
</feature>
<evidence type="ECO:0000256" key="8">
    <source>
        <dbReference type="ARBA" id="ARBA00043213"/>
    </source>
</evidence>
<keyword evidence="15" id="KW-1185">Reference proteome</keyword>
<feature type="compositionally biased region" description="Basic and acidic residues" evidence="11">
    <location>
        <begin position="509"/>
        <end position="524"/>
    </location>
</feature>
<keyword evidence="4 12" id="KW-0812">Transmembrane</keyword>
<dbReference type="Pfam" id="PF00083">
    <property type="entry name" value="Sugar_tr"/>
    <property type="match status" value="1"/>
</dbReference>
<proteinExistence type="inferred from homology"/>
<feature type="transmembrane region" description="Helical" evidence="12">
    <location>
        <begin position="318"/>
        <end position="339"/>
    </location>
</feature>
<dbReference type="PROSITE" id="PS00217">
    <property type="entry name" value="SUGAR_TRANSPORT_2"/>
    <property type="match status" value="1"/>
</dbReference>
<feature type="domain" description="Major facilitator superfamily (MFS) profile" evidence="13">
    <location>
        <begin position="23"/>
        <end position="479"/>
    </location>
</feature>
<dbReference type="Gene3D" id="1.20.1250.20">
    <property type="entry name" value="MFS general substrate transporter like domains"/>
    <property type="match status" value="1"/>
</dbReference>
<dbReference type="InterPro" id="IPR036259">
    <property type="entry name" value="MFS_trans_sf"/>
</dbReference>
<name>A0A5C5FMB3_9BASI</name>
<evidence type="ECO:0000256" key="4">
    <source>
        <dbReference type="ARBA" id="ARBA00022692"/>
    </source>
</evidence>
<evidence type="ECO:0000256" key="11">
    <source>
        <dbReference type="SAM" id="MobiDB-lite"/>
    </source>
</evidence>
<comment type="subcellular location">
    <subcellularLocation>
        <location evidence="1">Membrane</location>
        <topology evidence="1">Multi-pass membrane protein</topology>
    </subcellularLocation>
</comment>
<dbReference type="SUPFAM" id="SSF103473">
    <property type="entry name" value="MFS general substrate transporter"/>
    <property type="match status" value="1"/>
</dbReference>
<evidence type="ECO:0000256" key="2">
    <source>
        <dbReference type="ARBA" id="ARBA00010992"/>
    </source>
</evidence>
<dbReference type="NCBIfam" id="TIGR00879">
    <property type="entry name" value="SP"/>
    <property type="match status" value="1"/>
</dbReference>
<evidence type="ECO:0000313" key="14">
    <source>
        <dbReference type="EMBL" id="TNY17997.1"/>
    </source>
</evidence>
<dbReference type="STRING" id="5288.A0A5C5FMB3"/>
<feature type="transmembrane region" description="Helical" evidence="12">
    <location>
        <begin position="70"/>
        <end position="88"/>
    </location>
</feature>
<dbReference type="PRINTS" id="PR00171">
    <property type="entry name" value="SUGRTRNSPORT"/>
</dbReference>
<evidence type="ECO:0000256" key="1">
    <source>
        <dbReference type="ARBA" id="ARBA00004141"/>
    </source>
</evidence>
<feature type="transmembrane region" description="Helical" evidence="12">
    <location>
        <begin position="187"/>
        <end position="210"/>
    </location>
</feature>
<keyword evidence="5" id="KW-0672">Quinate metabolism</keyword>
<comment type="catalytic activity">
    <reaction evidence="9">
        <text>myo-inositol(out) + H(+)(out) = myo-inositol(in) + H(+)(in)</text>
        <dbReference type="Rhea" id="RHEA:60364"/>
        <dbReference type="ChEBI" id="CHEBI:15378"/>
        <dbReference type="ChEBI" id="CHEBI:17268"/>
    </reaction>
</comment>
<comment type="caution">
    <text evidence="14">The sequence shown here is derived from an EMBL/GenBank/DDBJ whole genome shotgun (WGS) entry which is preliminary data.</text>
</comment>
<feature type="transmembrane region" description="Helical" evidence="12">
    <location>
        <begin position="117"/>
        <end position="142"/>
    </location>
</feature>
<dbReference type="EMBL" id="SOZI01000162">
    <property type="protein sequence ID" value="TNY17997.1"/>
    <property type="molecule type" value="Genomic_DNA"/>
</dbReference>
<dbReference type="InterPro" id="IPR020846">
    <property type="entry name" value="MFS_dom"/>
</dbReference>
<feature type="transmembrane region" description="Helical" evidence="12">
    <location>
        <begin position="454"/>
        <end position="475"/>
    </location>
</feature>
<feature type="transmembrane region" description="Helical" evidence="12">
    <location>
        <begin position="351"/>
        <end position="371"/>
    </location>
</feature>
<evidence type="ECO:0000259" key="13">
    <source>
        <dbReference type="PROSITE" id="PS50850"/>
    </source>
</evidence>
<keyword evidence="7 12" id="KW-0472">Membrane</keyword>
<dbReference type="PANTHER" id="PTHR48022">
    <property type="entry name" value="PLASTIDIC GLUCOSE TRANSPORTER 4"/>
    <property type="match status" value="1"/>
</dbReference>
<protein>
    <recommendedName>
        <fullName evidence="8">Quinate transporter</fullName>
    </recommendedName>
</protein>
<evidence type="ECO:0000256" key="3">
    <source>
        <dbReference type="ARBA" id="ARBA00022448"/>
    </source>
</evidence>
<feature type="region of interest" description="Disordered" evidence="11">
    <location>
        <begin position="509"/>
        <end position="546"/>
    </location>
</feature>
<comment type="similarity">
    <text evidence="2 10">Belongs to the major facilitator superfamily. Sugar transporter (TC 2.A.1.1) family.</text>
</comment>
<gene>
    <name evidence="14" type="ORF">DMC30DRAFT_381205</name>
</gene>
<dbReference type="GO" id="GO:0016020">
    <property type="term" value="C:membrane"/>
    <property type="evidence" value="ECO:0007669"/>
    <property type="project" value="UniProtKB-SubCell"/>
</dbReference>
<evidence type="ECO:0000256" key="12">
    <source>
        <dbReference type="SAM" id="Phobius"/>
    </source>
</evidence>
<feature type="transmembrane region" description="Helical" evidence="12">
    <location>
        <begin position="20"/>
        <end position="50"/>
    </location>
</feature>
<keyword evidence="6 12" id="KW-1133">Transmembrane helix</keyword>
<dbReference type="FunFam" id="1.20.1250.20:FF:000026">
    <property type="entry name" value="MFS quinate transporter QutD"/>
    <property type="match status" value="1"/>
</dbReference>
<feature type="compositionally biased region" description="Basic and acidic residues" evidence="11">
    <location>
        <begin position="537"/>
        <end position="546"/>
    </location>
</feature>
<dbReference type="InterPro" id="IPR003663">
    <property type="entry name" value="Sugar/inositol_transpt"/>
</dbReference>
<evidence type="ECO:0000256" key="7">
    <source>
        <dbReference type="ARBA" id="ARBA00023136"/>
    </source>
</evidence>
<dbReference type="AlphaFoldDB" id="A0A5C5FMB3"/>
<feature type="transmembrane region" description="Helical" evidence="12">
    <location>
        <begin position="93"/>
        <end position="111"/>
    </location>
</feature>
<evidence type="ECO:0000313" key="15">
    <source>
        <dbReference type="Proteomes" id="UP000311382"/>
    </source>
</evidence>
<organism evidence="14 15">
    <name type="scientific">Rhodotorula diobovata</name>
    <dbReference type="NCBI Taxonomy" id="5288"/>
    <lineage>
        <taxon>Eukaryota</taxon>
        <taxon>Fungi</taxon>
        <taxon>Dikarya</taxon>
        <taxon>Basidiomycota</taxon>
        <taxon>Pucciniomycotina</taxon>
        <taxon>Microbotryomycetes</taxon>
        <taxon>Sporidiobolales</taxon>
        <taxon>Sporidiobolaceae</taxon>
        <taxon>Rhodotorula</taxon>
    </lineage>
</organism>
<evidence type="ECO:0000256" key="9">
    <source>
        <dbReference type="ARBA" id="ARBA00049119"/>
    </source>
</evidence>
<evidence type="ECO:0000256" key="6">
    <source>
        <dbReference type="ARBA" id="ARBA00022989"/>
    </source>
</evidence>
<dbReference type="InterPro" id="IPR005829">
    <property type="entry name" value="Sugar_transporter_CS"/>
</dbReference>
<keyword evidence="3 10" id="KW-0813">Transport</keyword>